<reference evidence="1 2" key="1">
    <citation type="submission" date="2018-06" db="EMBL/GenBank/DDBJ databases">
        <title>Genomic Encyclopedia of Type Strains, Phase IV (KMG-IV): sequencing the most valuable type-strain genomes for metagenomic binning, comparative biology and taxonomic classification.</title>
        <authorList>
            <person name="Goeker M."/>
        </authorList>
    </citation>
    <scope>NUCLEOTIDE SEQUENCE [LARGE SCALE GENOMIC DNA]</scope>
    <source>
        <strain evidence="1 2">DSM 44599</strain>
    </source>
</reference>
<dbReference type="OrthoDB" id="4524016at2"/>
<gene>
    <name evidence="1" type="ORF">DFR74_115151</name>
</gene>
<comment type="caution">
    <text evidence="1">The sequence shown here is derived from an EMBL/GenBank/DDBJ whole genome shotgun (WGS) entry which is preliminary data.</text>
</comment>
<dbReference type="Proteomes" id="UP000252586">
    <property type="component" value="Unassembled WGS sequence"/>
</dbReference>
<protein>
    <submittedName>
        <fullName evidence="1">Uncharacterized protein</fullName>
    </submittedName>
</protein>
<proteinExistence type="predicted"/>
<evidence type="ECO:0000313" key="1">
    <source>
        <dbReference type="EMBL" id="RBO85303.1"/>
    </source>
</evidence>
<keyword evidence="2" id="KW-1185">Reference proteome</keyword>
<dbReference type="RefSeq" id="WP_147265973.1">
    <property type="nucleotide sequence ID" value="NZ_QNRE01000015.1"/>
</dbReference>
<dbReference type="AlphaFoldDB" id="A0A366D5I5"/>
<dbReference type="STRING" id="1210090.GCA_001613185_03045"/>
<evidence type="ECO:0000313" key="2">
    <source>
        <dbReference type="Proteomes" id="UP000252586"/>
    </source>
</evidence>
<organism evidence="1 2">
    <name type="scientific">Nocardia puris</name>
    <dbReference type="NCBI Taxonomy" id="208602"/>
    <lineage>
        <taxon>Bacteria</taxon>
        <taxon>Bacillati</taxon>
        <taxon>Actinomycetota</taxon>
        <taxon>Actinomycetes</taxon>
        <taxon>Mycobacteriales</taxon>
        <taxon>Nocardiaceae</taxon>
        <taxon>Nocardia</taxon>
    </lineage>
</organism>
<sequence length="286" mass="31140">MNRLHMKILAAIHAEASAGSLVGGMEMAALSGGVPQNWIAHARLLGEQGDRWDPESLPTASGPNNRQRLLDALLGDIRDLRRYMVTEAAHRVLHPPEDLAAAARMERAVTVMHARAVVITALLHSDAPDEQAVMSGIWGHSAHRWVTVGFARAVKKSASEIHDLWTRLAARDIGRVGRQHFGLNKAGLPADYFLELIPMKRSPHDIIESIAERLAQTSTTDYRDAWKLATTQTTEHSASMNTAAGEPPPADYVPYAGTDARGTDTDTGVEWSGQVIFSDLDSGYSL</sequence>
<accession>A0A366D5I5</accession>
<dbReference type="EMBL" id="QNRE01000015">
    <property type="protein sequence ID" value="RBO85303.1"/>
    <property type="molecule type" value="Genomic_DNA"/>
</dbReference>
<name>A0A366D5I5_9NOCA</name>